<dbReference type="FunFam" id="2.40.50.140:FF:000045">
    <property type="entry name" value="Phenylalanine--tRNA ligase beta subunit"/>
    <property type="match status" value="1"/>
</dbReference>
<comment type="subcellular location">
    <subcellularLocation>
        <location evidence="1 15">Cytoplasm</location>
    </subcellularLocation>
</comment>
<reference evidence="20 21" key="1">
    <citation type="submission" date="2018-06" db="EMBL/GenBank/DDBJ databases">
        <authorList>
            <consortium name="Pathogen Informatics"/>
            <person name="Doyle S."/>
        </authorList>
    </citation>
    <scope>NUCLEOTIDE SEQUENCE [LARGE SCALE GENOMIC DNA]</scope>
    <source>
        <strain evidence="20 21">NCTC10717</strain>
    </source>
</reference>
<feature type="binding site" evidence="15">
    <location>
        <position position="464"/>
    </location>
    <ligand>
        <name>Mg(2+)</name>
        <dbReference type="ChEBI" id="CHEBI:18420"/>
        <note>shared with alpha subunit</note>
    </ligand>
</feature>
<dbReference type="InterPro" id="IPR045864">
    <property type="entry name" value="aa-tRNA-synth_II/BPL/LPL"/>
</dbReference>
<dbReference type="Pfam" id="PF03484">
    <property type="entry name" value="B5"/>
    <property type="match status" value="1"/>
</dbReference>
<keyword evidence="10 15" id="KW-0460">Magnesium</keyword>
<dbReference type="CDD" id="cd00769">
    <property type="entry name" value="PheRS_beta_core"/>
    <property type="match status" value="1"/>
</dbReference>
<evidence type="ECO:0000256" key="6">
    <source>
        <dbReference type="ARBA" id="ARBA00022598"/>
    </source>
</evidence>
<dbReference type="SMART" id="SM00874">
    <property type="entry name" value="B5"/>
    <property type="match status" value="1"/>
</dbReference>
<feature type="binding site" evidence="15">
    <location>
        <position position="468"/>
    </location>
    <ligand>
        <name>Mg(2+)</name>
        <dbReference type="ChEBI" id="CHEBI:18420"/>
        <note>shared with alpha subunit</note>
    </ligand>
</feature>
<dbReference type="PANTHER" id="PTHR10947:SF0">
    <property type="entry name" value="PHENYLALANINE--TRNA LIGASE BETA SUBUNIT"/>
    <property type="match status" value="1"/>
</dbReference>
<dbReference type="SUPFAM" id="SSF55681">
    <property type="entry name" value="Class II aaRS and biotin synthetases"/>
    <property type="match status" value="1"/>
</dbReference>
<evidence type="ECO:0000256" key="7">
    <source>
        <dbReference type="ARBA" id="ARBA00022723"/>
    </source>
</evidence>
<keyword evidence="6 15" id="KW-0436">Ligase</keyword>
<dbReference type="InterPro" id="IPR002547">
    <property type="entry name" value="tRNA-bd_dom"/>
</dbReference>
<dbReference type="SMART" id="SM00873">
    <property type="entry name" value="B3_4"/>
    <property type="match status" value="1"/>
</dbReference>
<dbReference type="Gene3D" id="3.30.56.10">
    <property type="match status" value="2"/>
</dbReference>
<dbReference type="HAMAP" id="MF_00283">
    <property type="entry name" value="Phe_tRNA_synth_beta1"/>
    <property type="match status" value="1"/>
</dbReference>
<evidence type="ECO:0000313" key="21">
    <source>
        <dbReference type="Proteomes" id="UP000254575"/>
    </source>
</evidence>
<evidence type="ECO:0000256" key="3">
    <source>
        <dbReference type="ARBA" id="ARBA00011209"/>
    </source>
</evidence>
<dbReference type="EC" id="6.1.1.20" evidence="15"/>
<dbReference type="RefSeq" id="WP_115217804.1">
    <property type="nucleotide sequence ID" value="NZ_UHIA01000003.1"/>
</dbReference>
<gene>
    <name evidence="15 20" type="primary">pheT</name>
    <name evidence="20" type="ORF">NCTC10717_00513</name>
</gene>
<evidence type="ECO:0000256" key="5">
    <source>
        <dbReference type="ARBA" id="ARBA00022555"/>
    </source>
</evidence>
<dbReference type="OrthoDB" id="9805455at2"/>
<dbReference type="CDD" id="cd02796">
    <property type="entry name" value="tRNA_bind_bactPheRS"/>
    <property type="match status" value="1"/>
</dbReference>
<dbReference type="Pfam" id="PF03147">
    <property type="entry name" value="FDX-ACB"/>
    <property type="match status" value="1"/>
</dbReference>
<keyword evidence="12 15" id="KW-0648">Protein biosynthesis</keyword>
<keyword evidence="4 15" id="KW-0963">Cytoplasm</keyword>
<dbReference type="PROSITE" id="PS50886">
    <property type="entry name" value="TRBD"/>
    <property type="match status" value="1"/>
</dbReference>
<keyword evidence="5 16" id="KW-0820">tRNA-binding</keyword>
<feature type="domain" description="FDX-ACB" evidence="18">
    <location>
        <begin position="700"/>
        <end position="793"/>
    </location>
</feature>
<dbReference type="Pfam" id="PF03483">
    <property type="entry name" value="B3_4"/>
    <property type="match status" value="1"/>
</dbReference>
<dbReference type="GO" id="GO:0000049">
    <property type="term" value="F:tRNA binding"/>
    <property type="evidence" value="ECO:0007669"/>
    <property type="project" value="UniProtKB-UniRule"/>
</dbReference>
<dbReference type="SUPFAM" id="SSF46955">
    <property type="entry name" value="Putative DNA-binding domain"/>
    <property type="match status" value="1"/>
</dbReference>
<dbReference type="GO" id="GO:0005524">
    <property type="term" value="F:ATP binding"/>
    <property type="evidence" value="ECO:0007669"/>
    <property type="project" value="UniProtKB-UniRule"/>
</dbReference>
<dbReference type="InterPro" id="IPR036690">
    <property type="entry name" value="Fdx_antiC-bd_sf"/>
</dbReference>
<dbReference type="EMBL" id="UHIA01000003">
    <property type="protein sequence ID" value="SUO92367.1"/>
    <property type="molecule type" value="Genomic_DNA"/>
</dbReference>
<dbReference type="PROSITE" id="PS51483">
    <property type="entry name" value="B5"/>
    <property type="match status" value="1"/>
</dbReference>
<feature type="domain" description="TRNA-binding" evidence="17">
    <location>
        <begin position="39"/>
        <end position="146"/>
    </location>
</feature>
<evidence type="ECO:0000256" key="1">
    <source>
        <dbReference type="ARBA" id="ARBA00004496"/>
    </source>
</evidence>
<evidence type="ECO:0000256" key="12">
    <source>
        <dbReference type="ARBA" id="ARBA00022917"/>
    </source>
</evidence>
<feature type="binding site" evidence="15">
    <location>
        <position position="458"/>
    </location>
    <ligand>
        <name>Mg(2+)</name>
        <dbReference type="ChEBI" id="CHEBI:18420"/>
        <note>shared with alpha subunit</note>
    </ligand>
</feature>
<dbReference type="Gene3D" id="3.50.40.10">
    <property type="entry name" value="Phenylalanyl-trna Synthetase, Chain B, domain 3"/>
    <property type="match status" value="1"/>
</dbReference>
<evidence type="ECO:0000256" key="15">
    <source>
        <dbReference type="HAMAP-Rule" id="MF_00283"/>
    </source>
</evidence>
<dbReference type="PROSITE" id="PS51447">
    <property type="entry name" value="FDX_ACB"/>
    <property type="match status" value="1"/>
</dbReference>
<evidence type="ECO:0000256" key="4">
    <source>
        <dbReference type="ARBA" id="ARBA00022490"/>
    </source>
</evidence>
<evidence type="ECO:0000313" key="20">
    <source>
        <dbReference type="EMBL" id="SUO92367.1"/>
    </source>
</evidence>
<dbReference type="InterPro" id="IPR020825">
    <property type="entry name" value="Phe-tRNA_synthase-like_B3/B4"/>
</dbReference>
<evidence type="ECO:0000256" key="13">
    <source>
        <dbReference type="ARBA" id="ARBA00023146"/>
    </source>
</evidence>
<dbReference type="InterPro" id="IPR009061">
    <property type="entry name" value="DNA-bd_dom_put_sf"/>
</dbReference>
<dbReference type="AlphaFoldDB" id="A0A380MJZ5"/>
<sequence>MKISKDWLQADFAIAAEAQELSKRLTMAGLEVDGLLPVAAEFSGVVVGEVLDLVAHPDADKLRVATVNAGGEPLQIVCGAPNVAKGVKVPVALIGAQLPGLAIKKSKLRGVESFGMLCSARELGMSEDHSGLLILPADAPVGEDLRRYLSLEDVIIDVDLTPNRADCFSMRGVAREAAMLLGQDLPADFAAEQLGVQPVAVESGETVAIGNQAPQSCPQYFARVIEGVDNTRPTPLWLQERLRRAGLRTHDPLVDVTNYVMLLLGTPLHAFDAAKISGGIVIRQAQAGEKLMLINGNEAVLDEKVLLIADAEKPLAIAGVMGGLDSACSPNTQKIVLEAAWFEPVSIAGKARQFALSSDSAQRFERGVDYALQRAAMELTSRLIIEICGGRAGEVAMDVHPQYLPQRQPITLREKVIARRIGRSYETATVEKIFTALGCQIAQAAEGWLITPPTWRFDLAIEADLIEEIARVDGYDDVPNRLPQVDYQKDRQPPRPDTHVSTQLLFLGFQEAITYSFIDRASHAAFFADAPTVNLFNPISAEMAEMRLSLLPGLLNTAVYNRNRQQNELRLFELGNVFHPRGDKAVECAQIYRVAGVMSGLVRPEQWGEKARAVDFFDVKGVVEQLLGDLPVQYQRSQAAYLHPGQSADIYLAGQLIGQVGILHPQMLKTLGTKGGDFAVFELDMQALPTQYTPQFRAISKYPALRRDLALVLDKTVDAADILDCLRKEAAGLLQEAFVFDVFTGGNLAENKKSLALGLILQDQEKTLQDEEVEGIITRLVQAVNRTYGAELR</sequence>
<dbReference type="InterPro" id="IPR005146">
    <property type="entry name" value="B3/B4_tRNA-bd"/>
</dbReference>
<keyword evidence="13 15" id="KW-0030">Aminoacyl-tRNA synthetase</keyword>
<dbReference type="SMART" id="SM00896">
    <property type="entry name" value="FDX-ACB"/>
    <property type="match status" value="1"/>
</dbReference>
<dbReference type="Gene3D" id="3.30.70.380">
    <property type="entry name" value="Ferrodoxin-fold anticodon-binding domain"/>
    <property type="match status" value="1"/>
</dbReference>
<dbReference type="Proteomes" id="UP000254575">
    <property type="component" value="Unassembled WGS sequence"/>
</dbReference>
<dbReference type="GO" id="GO:0000287">
    <property type="term" value="F:magnesium ion binding"/>
    <property type="evidence" value="ECO:0007669"/>
    <property type="project" value="UniProtKB-UniRule"/>
</dbReference>
<keyword evidence="7 15" id="KW-0479">Metal-binding</keyword>
<dbReference type="Gene3D" id="2.40.50.140">
    <property type="entry name" value="Nucleic acid-binding proteins"/>
    <property type="match status" value="1"/>
</dbReference>
<evidence type="ECO:0000256" key="14">
    <source>
        <dbReference type="ARBA" id="ARBA00049255"/>
    </source>
</evidence>
<evidence type="ECO:0000259" key="17">
    <source>
        <dbReference type="PROSITE" id="PS50886"/>
    </source>
</evidence>
<dbReference type="InterPro" id="IPR005147">
    <property type="entry name" value="tRNA_synthase_B5-dom"/>
</dbReference>
<keyword evidence="21" id="KW-1185">Reference proteome</keyword>
<dbReference type="SUPFAM" id="SSF50249">
    <property type="entry name" value="Nucleic acid-binding proteins"/>
    <property type="match status" value="1"/>
</dbReference>
<dbReference type="FunFam" id="3.30.930.10:FF:000022">
    <property type="entry name" value="Phenylalanine--tRNA ligase beta subunit"/>
    <property type="match status" value="1"/>
</dbReference>
<comment type="similarity">
    <text evidence="2 15">Belongs to the phenylalanyl-tRNA synthetase beta subunit family. Type 1 subfamily.</text>
</comment>
<evidence type="ECO:0000256" key="9">
    <source>
        <dbReference type="ARBA" id="ARBA00022840"/>
    </source>
</evidence>
<dbReference type="InterPro" id="IPR045060">
    <property type="entry name" value="Phe-tRNA-ligase_IIc_bsu"/>
</dbReference>
<keyword evidence="9 15" id="KW-0067">ATP-binding</keyword>
<evidence type="ECO:0000256" key="16">
    <source>
        <dbReference type="PROSITE-ProRule" id="PRU00209"/>
    </source>
</evidence>
<dbReference type="GO" id="GO:0009328">
    <property type="term" value="C:phenylalanine-tRNA ligase complex"/>
    <property type="evidence" value="ECO:0007669"/>
    <property type="project" value="TreeGrafter"/>
</dbReference>
<name>A0A380MJZ5_9GAMM</name>
<dbReference type="FunFam" id="3.50.40.10:FF:000001">
    <property type="entry name" value="Phenylalanine--tRNA ligase beta subunit"/>
    <property type="match status" value="1"/>
</dbReference>
<organism evidence="20 21">
    <name type="scientific">Suttonella indologenes</name>
    <dbReference type="NCBI Taxonomy" id="13276"/>
    <lineage>
        <taxon>Bacteria</taxon>
        <taxon>Pseudomonadati</taxon>
        <taxon>Pseudomonadota</taxon>
        <taxon>Gammaproteobacteria</taxon>
        <taxon>Cardiobacteriales</taxon>
        <taxon>Cardiobacteriaceae</taxon>
        <taxon>Suttonella</taxon>
    </lineage>
</organism>
<feature type="domain" description="B5" evidence="19">
    <location>
        <begin position="405"/>
        <end position="480"/>
    </location>
</feature>
<protein>
    <recommendedName>
        <fullName evidence="15">Phenylalanine--tRNA ligase beta subunit</fullName>
        <ecNumber evidence="15">6.1.1.20</ecNumber>
    </recommendedName>
    <alternativeName>
        <fullName evidence="15">Phenylalanyl-tRNA synthetase beta subunit</fullName>
        <shortName evidence="15">PheRS</shortName>
    </alternativeName>
</protein>
<dbReference type="InterPro" id="IPR012340">
    <property type="entry name" value="NA-bd_OB-fold"/>
</dbReference>
<dbReference type="FunFam" id="3.30.56.10:FF:000002">
    <property type="entry name" value="Phenylalanine--tRNA ligase beta subunit"/>
    <property type="match status" value="1"/>
</dbReference>
<feature type="binding site" evidence="15">
    <location>
        <position position="467"/>
    </location>
    <ligand>
        <name>Mg(2+)</name>
        <dbReference type="ChEBI" id="CHEBI:18420"/>
        <note>shared with alpha subunit</note>
    </ligand>
</feature>
<dbReference type="InterPro" id="IPR041616">
    <property type="entry name" value="PheRS_beta_core"/>
</dbReference>
<dbReference type="PANTHER" id="PTHR10947">
    <property type="entry name" value="PHENYLALANYL-TRNA SYNTHETASE BETA CHAIN AND LEUCINE-RICH REPEAT-CONTAINING PROTEIN 47"/>
    <property type="match status" value="1"/>
</dbReference>
<comment type="cofactor">
    <cofactor evidence="15">
        <name>Mg(2+)</name>
        <dbReference type="ChEBI" id="CHEBI:18420"/>
    </cofactor>
    <text evidence="15">Binds 2 magnesium ions per tetramer.</text>
</comment>
<keyword evidence="8 15" id="KW-0547">Nucleotide-binding</keyword>
<evidence type="ECO:0000256" key="10">
    <source>
        <dbReference type="ARBA" id="ARBA00022842"/>
    </source>
</evidence>
<dbReference type="GO" id="GO:0004826">
    <property type="term" value="F:phenylalanine-tRNA ligase activity"/>
    <property type="evidence" value="ECO:0007669"/>
    <property type="project" value="UniProtKB-UniRule"/>
</dbReference>
<accession>A0A380MJZ5</accession>
<evidence type="ECO:0000259" key="19">
    <source>
        <dbReference type="PROSITE" id="PS51483"/>
    </source>
</evidence>
<evidence type="ECO:0000259" key="18">
    <source>
        <dbReference type="PROSITE" id="PS51447"/>
    </source>
</evidence>
<dbReference type="Pfam" id="PF17759">
    <property type="entry name" value="tRNA_synthFbeta"/>
    <property type="match status" value="1"/>
</dbReference>
<evidence type="ECO:0000256" key="11">
    <source>
        <dbReference type="ARBA" id="ARBA00022884"/>
    </source>
</evidence>
<dbReference type="FunFam" id="3.30.70.380:FF:000001">
    <property type="entry name" value="Phenylalanine--tRNA ligase beta subunit"/>
    <property type="match status" value="1"/>
</dbReference>
<dbReference type="InterPro" id="IPR005121">
    <property type="entry name" value="Fdx_antiC-bd"/>
</dbReference>
<dbReference type="Pfam" id="PF01588">
    <property type="entry name" value="tRNA_bind"/>
    <property type="match status" value="1"/>
</dbReference>
<comment type="subunit">
    <text evidence="3 15">Tetramer of two alpha and two beta subunits.</text>
</comment>
<dbReference type="InterPro" id="IPR033714">
    <property type="entry name" value="tRNA_bind_bactPheRS"/>
</dbReference>
<dbReference type="SUPFAM" id="SSF56037">
    <property type="entry name" value="PheT/TilS domain"/>
    <property type="match status" value="1"/>
</dbReference>
<proteinExistence type="inferred from homology"/>
<evidence type="ECO:0000256" key="8">
    <source>
        <dbReference type="ARBA" id="ARBA00022741"/>
    </source>
</evidence>
<keyword evidence="11 16" id="KW-0694">RNA-binding</keyword>
<dbReference type="SUPFAM" id="SSF54991">
    <property type="entry name" value="Anticodon-binding domain of PheRS"/>
    <property type="match status" value="1"/>
</dbReference>
<dbReference type="Gene3D" id="3.30.930.10">
    <property type="entry name" value="Bira Bifunctional Protein, Domain 2"/>
    <property type="match status" value="1"/>
</dbReference>
<dbReference type="InterPro" id="IPR004532">
    <property type="entry name" value="Phe-tRNA-ligase_IIc_bsu_bact"/>
</dbReference>
<dbReference type="NCBIfam" id="NF045760">
    <property type="entry name" value="YtpR"/>
    <property type="match status" value="1"/>
</dbReference>
<dbReference type="GO" id="GO:0006432">
    <property type="term" value="P:phenylalanyl-tRNA aminoacylation"/>
    <property type="evidence" value="ECO:0007669"/>
    <property type="project" value="UniProtKB-UniRule"/>
</dbReference>
<comment type="catalytic activity">
    <reaction evidence="14 15">
        <text>tRNA(Phe) + L-phenylalanine + ATP = L-phenylalanyl-tRNA(Phe) + AMP + diphosphate + H(+)</text>
        <dbReference type="Rhea" id="RHEA:19413"/>
        <dbReference type="Rhea" id="RHEA-COMP:9668"/>
        <dbReference type="Rhea" id="RHEA-COMP:9699"/>
        <dbReference type="ChEBI" id="CHEBI:15378"/>
        <dbReference type="ChEBI" id="CHEBI:30616"/>
        <dbReference type="ChEBI" id="CHEBI:33019"/>
        <dbReference type="ChEBI" id="CHEBI:58095"/>
        <dbReference type="ChEBI" id="CHEBI:78442"/>
        <dbReference type="ChEBI" id="CHEBI:78531"/>
        <dbReference type="ChEBI" id="CHEBI:456215"/>
        <dbReference type="EC" id="6.1.1.20"/>
    </reaction>
</comment>
<evidence type="ECO:0000256" key="2">
    <source>
        <dbReference type="ARBA" id="ARBA00008653"/>
    </source>
</evidence>
<dbReference type="NCBIfam" id="TIGR00472">
    <property type="entry name" value="pheT_bact"/>
    <property type="match status" value="1"/>
</dbReference>